<dbReference type="AlphaFoldDB" id="A0AA51ND74"/>
<proteinExistence type="predicted"/>
<dbReference type="KEGG" id="msaa:QYS49_34675"/>
<dbReference type="SUPFAM" id="SSF56024">
    <property type="entry name" value="Phospholipase D/nuclease"/>
    <property type="match status" value="1"/>
</dbReference>
<dbReference type="EMBL" id="CP129971">
    <property type="protein sequence ID" value="WMN12804.1"/>
    <property type="molecule type" value="Genomic_DNA"/>
</dbReference>
<evidence type="ECO:0000313" key="1">
    <source>
        <dbReference type="EMBL" id="WMN12804.1"/>
    </source>
</evidence>
<protein>
    <submittedName>
        <fullName evidence="1">Phospholipase D family protein</fullName>
    </submittedName>
</protein>
<organism evidence="1 2">
    <name type="scientific">Marivirga salinarum</name>
    <dbReference type="NCBI Taxonomy" id="3059078"/>
    <lineage>
        <taxon>Bacteria</taxon>
        <taxon>Pseudomonadati</taxon>
        <taxon>Bacteroidota</taxon>
        <taxon>Cytophagia</taxon>
        <taxon>Cytophagales</taxon>
        <taxon>Marivirgaceae</taxon>
        <taxon>Marivirga</taxon>
    </lineage>
</organism>
<sequence>MAKFLTDDNLNVAVSNLIEEAKQTFIIISPFIKLHDRLKKRLSEKSENYDFELVIVFGKNENDLSKSLSYEDLEFFKSFPNVEIRYEPKLHAKYYANESSSILSSMNLYDYSQNNNIEFGILMKAGRFTSEDIDIESWEYFDKVIESSKILYEKRPVVESKLLGLSESFKGSEVEIDILDDYFKQLKNSSKNLKGYCIRTGEQIPFNIKHPFTEKAFKSWSKYNDPNYNEKFCHFSGEKSNGQTSFSRPVLQKYWKQAISS</sequence>
<dbReference type="Proteomes" id="UP001230496">
    <property type="component" value="Chromosome"/>
</dbReference>
<gene>
    <name evidence="1" type="ORF">QYS49_34675</name>
</gene>
<keyword evidence="2" id="KW-1185">Reference proteome</keyword>
<dbReference type="CDD" id="cd09176">
    <property type="entry name" value="PLDc_unchar6"/>
    <property type="match status" value="1"/>
</dbReference>
<evidence type="ECO:0000313" key="2">
    <source>
        <dbReference type="Proteomes" id="UP001230496"/>
    </source>
</evidence>
<accession>A0AA51ND74</accession>
<dbReference type="InterPro" id="IPR059166">
    <property type="entry name" value="PLD-like_cat"/>
</dbReference>
<name>A0AA51ND74_9BACT</name>
<dbReference type="Gene3D" id="3.30.870.10">
    <property type="entry name" value="Endonuclease Chain A"/>
    <property type="match status" value="1"/>
</dbReference>
<reference evidence="1 2" key="1">
    <citation type="submission" date="2023-08" db="EMBL/GenBank/DDBJ databases">
        <title>Comparative genomics and taxonomic characterization of three novel marine species of genus Marivirga.</title>
        <authorList>
            <person name="Muhammad N."/>
            <person name="Kim S.-G."/>
        </authorList>
    </citation>
    <scope>NUCLEOTIDE SEQUENCE [LARGE SCALE GENOMIC DNA]</scope>
    <source>
        <strain evidence="1 2">BDSF4-3</strain>
    </source>
</reference>
<dbReference type="RefSeq" id="WP_308351111.1">
    <property type="nucleotide sequence ID" value="NZ_CP129971.1"/>
</dbReference>